<keyword evidence="1" id="KW-0472">Membrane</keyword>
<keyword evidence="2" id="KW-0496">Mitochondrion</keyword>
<gene>
    <name evidence="2" type="primary">atp8</name>
</gene>
<dbReference type="GeneID" id="13435531"/>
<name>I6QHL8_PERVI</name>
<accession>I6QHL8</accession>
<dbReference type="CTD" id="4509"/>
<keyword evidence="1" id="KW-1133">Transmembrane helix</keyword>
<evidence type="ECO:0000313" key="2">
    <source>
        <dbReference type="EMBL" id="AFK75955.1"/>
    </source>
</evidence>
<proteinExistence type="predicted"/>
<sequence length="49" mass="6098">MKFVSYMNVALIRNPQYWLFLFLSFTLLFELYSVVISYMDCEYYSFKSW</sequence>
<dbReference type="RefSeq" id="YP_006576253.1">
    <property type="nucleotide sequence ID" value="NC_018362.1"/>
</dbReference>
<keyword evidence="1" id="KW-0812">Transmembrane</keyword>
<feature type="transmembrane region" description="Helical" evidence="1">
    <location>
        <begin position="17"/>
        <end position="39"/>
    </location>
</feature>
<dbReference type="AlphaFoldDB" id="I6QHL8"/>
<evidence type="ECO:0000256" key="1">
    <source>
        <dbReference type="SAM" id="Phobius"/>
    </source>
</evidence>
<organism evidence="2">
    <name type="scientific">Perna viridis</name>
    <name type="common">Asian green mussel</name>
    <name type="synonym">Mytilus viridis</name>
    <dbReference type="NCBI Taxonomy" id="73031"/>
    <lineage>
        <taxon>Eukaryota</taxon>
        <taxon>Metazoa</taxon>
        <taxon>Spiralia</taxon>
        <taxon>Lophotrochozoa</taxon>
        <taxon>Mollusca</taxon>
        <taxon>Bivalvia</taxon>
        <taxon>Autobranchia</taxon>
        <taxon>Pteriomorphia</taxon>
        <taxon>Mytilida</taxon>
        <taxon>Mytiloidea</taxon>
        <taxon>Mytilidae</taxon>
        <taxon>Mytilinae</taxon>
        <taxon>Perna</taxon>
    </lineage>
</organism>
<geneLocation type="mitochondrion" evidence="2"/>
<dbReference type="EMBL" id="JQ970425">
    <property type="protein sequence ID" value="AFK75955.1"/>
    <property type="molecule type" value="Genomic_DNA"/>
</dbReference>
<reference evidence="2" key="1">
    <citation type="journal article" date="2012" name="Mitochondrial DNA">
        <title>Complete mitochondrial genome of the Asian green mussel Perna viridis (Bivalvia, Mytilidae).</title>
        <authorList>
            <person name="Li X."/>
            <person name="Wu X."/>
            <person name="Yu Z."/>
        </authorList>
    </citation>
    <scope>NUCLEOTIDE SEQUENCE</scope>
</reference>
<protein>
    <submittedName>
        <fullName evidence="2">ATP synthase subunit 8</fullName>
    </submittedName>
</protein>